<evidence type="ECO:0000313" key="1">
    <source>
        <dbReference type="EMBL" id="GFH13380.1"/>
    </source>
</evidence>
<sequence length="69" mass="7586">MPILGYSPRQWRAPYSLTTEPARQAHWDRWFSIKPMDPVIGIQALEVKVAMPGWAQGHKPTAGQGGASG</sequence>
<proteinExistence type="predicted"/>
<evidence type="ECO:0000313" key="2">
    <source>
        <dbReference type="Proteomes" id="UP000485058"/>
    </source>
</evidence>
<comment type="caution">
    <text evidence="1">The sequence shown here is derived from an EMBL/GenBank/DDBJ whole genome shotgun (WGS) entry which is preliminary data.</text>
</comment>
<gene>
    <name evidence="1" type="ORF">HaLaN_09254</name>
</gene>
<dbReference type="AlphaFoldDB" id="A0A699YU86"/>
<organism evidence="1 2">
    <name type="scientific">Haematococcus lacustris</name>
    <name type="common">Green alga</name>
    <name type="synonym">Haematococcus pluvialis</name>
    <dbReference type="NCBI Taxonomy" id="44745"/>
    <lineage>
        <taxon>Eukaryota</taxon>
        <taxon>Viridiplantae</taxon>
        <taxon>Chlorophyta</taxon>
        <taxon>core chlorophytes</taxon>
        <taxon>Chlorophyceae</taxon>
        <taxon>CS clade</taxon>
        <taxon>Chlamydomonadales</taxon>
        <taxon>Haematococcaceae</taxon>
        <taxon>Haematococcus</taxon>
    </lineage>
</organism>
<dbReference type="Proteomes" id="UP000485058">
    <property type="component" value="Unassembled WGS sequence"/>
</dbReference>
<name>A0A699YU86_HAELA</name>
<keyword evidence="2" id="KW-1185">Reference proteome</keyword>
<dbReference type="EMBL" id="BLLF01000605">
    <property type="protein sequence ID" value="GFH13380.1"/>
    <property type="molecule type" value="Genomic_DNA"/>
</dbReference>
<reference evidence="1 2" key="1">
    <citation type="submission" date="2020-02" db="EMBL/GenBank/DDBJ databases">
        <title>Draft genome sequence of Haematococcus lacustris strain NIES-144.</title>
        <authorList>
            <person name="Morimoto D."/>
            <person name="Nakagawa S."/>
            <person name="Yoshida T."/>
            <person name="Sawayama S."/>
        </authorList>
    </citation>
    <scope>NUCLEOTIDE SEQUENCE [LARGE SCALE GENOMIC DNA]</scope>
    <source>
        <strain evidence="1 2">NIES-144</strain>
    </source>
</reference>
<accession>A0A699YU86</accession>
<protein>
    <submittedName>
        <fullName evidence="1">Uncharacterized protein</fullName>
    </submittedName>
</protein>